<proteinExistence type="inferred from homology"/>
<dbReference type="RefSeq" id="XP_014179712.1">
    <property type="nucleotide sequence ID" value="XM_014324237.1"/>
</dbReference>
<comment type="similarity">
    <text evidence="2">Belongs to the Tim17/Tim22/Tim23 family.</text>
</comment>
<dbReference type="AlphaFoldDB" id="J4UAZ4"/>
<comment type="subcellular location">
    <subcellularLocation>
        <location evidence="1">Mitochondrion inner membrane</location>
        <topology evidence="1">Multi-pass membrane protein</topology>
    </subcellularLocation>
</comment>
<name>J4UAZ4_TRIAS</name>
<evidence type="ECO:0000256" key="6">
    <source>
        <dbReference type="ARBA" id="ARBA00022927"/>
    </source>
</evidence>
<dbReference type="HOGENOM" id="CLU_087811_3_0_1"/>
<dbReference type="KEGG" id="tasa:A1Q1_03008"/>
<comment type="caution">
    <text evidence="12">The sequence shown here is derived from an EMBL/GenBank/DDBJ whole genome shotgun (WGS) entry which is preliminary data.</text>
</comment>
<reference evidence="12 13" key="1">
    <citation type="journal article" date="2012" name="Eukaryot. Cell">
        <title>Draft genome sequence of CBS 2479, the standard type strain of Trichosporon asahii.</title>
        <authorList>
            <person name="Yang R.Y."/>
            <person name="Li H.T."/>
            <person name="Zhu H."/>
            <person name="Zhou G.P."/>
            <person name="Wang M."/>
            <person name="Wang L."/>
        </authorList>
    </citation>
    <scope>NUCLEOTIDE SEQUENCE [LARGE SCALE GENOMIC DNA]</scope>
    <source>
        <strain evidence="13">ATCC 90039 / CBS 2479 / JCM 2466 / KCTC 7840 / NCYC 2677 / UAMH 7654</strain>
    </source>
</reference>
<evidence type="ECO:0000256" key="2">
    <source>
        <dbReference type="ARBA" id="ARBA00008444"/>
    </source>
</evidence>
<dbReference type="Proteomes" id="UP000002748">
    <property type="component" value="Unassembled WGS sequence"/>
</dbReference>
<evidence type="ECO:0000256" key="7">
    <source>
        <dbReference type="ARBA" id="ARBA00022989"/>
    </source>
</evidence>
<dbReference type="GO" id="GO:0008320">
    <property type="term" value="F:protein transmembrane transporter activity"/>
    <property type="evidence" value="ECO:0007669"/>
    <property type="project" value="TreeGrafter"/>
</dbReference>
<evidence type="ECO:0000256" key="5">
    <source>
        <dbReference type="ARBA" id="ARBA00022792"/>
    </source>
</evidence>
<keyword evidence="7" id="KW-1133">Transmembrane helix</keyword>
<keyword evidence="10" id="KW-0472">Membrane</keyword>
<protein>
    <submittedName>
        <fullName evidence="12">Import inner membrane translocase subunit</fullName>
    </submittedName>
</protein>
<accession>J4UAZ4</accession>
<evidence type="ECO:0000256" key="9">
    <source>
        <dbReference type="ARBA" id="ARBA00023128"/>
    </source>
</evidence>
<sequence length="181" mass="18709">MSHADHTRDPCRRLSPPHAPHTAAPRSIQRKADSSPYVILNDFGGAFAMGAIGGGIWHGIKGARNSPKGERLAGSLSAIKARAPVLGGNFGVWGGLFSTFDCAVKGYRQKEDPWNAIISGFMTGGTLALRSGPKSAFGSAVGCGILLGVFEGVGVLMGRMFAQPVPAMQLPEQAPAAPAVA</sequence>
<dbReference type="PANTHER" id="PTHR10485:SF0">
    <property type="entry name" value="AT05822P-RELATED"/>
    <property type="match status" value="1"/>
</dbReference>
<evidence type="ECO:0000256" key="8">
    <source>
        <dbReference type="ARBA" id="ARBA00023010"/>
    </source>
</evidence>
<evidence type="ECO:0000313" key="13">
    <source>
        <dbReference type="Proteomes" id="UP000002748"/>
    </source>
</evidence>
<organism evidence="12 13">
    <name type="scientific">Trichosporon asahii var. asahii (strain ATCC 90039 / CBS 2479 / JCM 2466 / KCTC 7840 / NBRC 103889/ NCYC 2677 / UAMH 7654)</name>
    <name type="common">Yeast</name>
    <dbReference type="NCBI Taxonomy" id="1186058"/>
    <lineage>
        <taxon>Eukaryota</taxon>
        <taxon>Fungi</taxon>
        <taxon>Dikarya</taxon>
        <taxon>Basidiomycota</taxon>
        <taxon>Agaricomycotina</taxon>
        <taxon>Tremellomycetes</taxon>
        <taxon>Trichosporonales</taxon>
        <taxon>Trichosporonaceae</taxon>
        <taxon>Trichosporon</taxon>
    </lineage>
</organism>
<feature type="compositionally biased region" description="Basic and acidic residues" evidence="11">
    <location>
        <begin position="1"/>
        <end position="12"/>
    </location>
</feature>
<keyword evidence="3" id="KW-0813">Transport</keyword>
<evidence type="ECO:0000256" key="1">
    <source>
        <dbReference type="ARBA" id="ARBA00004448"/>
    </source>
</evidence>
<keyword evidence="8" id="KW-0811">Translocation</keyword>
<dbReference type="VEuPathDB" id="FungiDB:A1Q1_03008"/>
<keyword evidence="4" id="KW-0812">Transmembrane</keyword>
<gene>
    <name evidence="12" type="ORF">A1Q1_03008</name>
</gene>
<dbReference type="PANTHER" id="PTHR10485">
    <property type="entry name" value="MITOCHONDRIAL IMPORT INNER MEMBRANE TRANSLOCASE SUBUNIT TIM-17"/>
    <property type="match status" value="1"/>
</dbReference>
<dbReference type="EMBL" id="ALBS01000217">
    <property type="protein sequence ID" value="EJT47970.1"/>
    <property type="molecule type" value="Genomic_DNA"/>
</dbReference>
<dbReference type="GO" id="GO:0030150">
    <property type="term" value="P:protein import into mitochondrial matrix"/>
    <property type="evidence" value="ECO:0007669"/>
    <property type="project" value="TreeGrafter"/>
</dbReference>
<keyword evidence="9" id="KW-0496">Mitochondrion</keyword>
<dbReference type="OrthoDB" id="2261329at2759"/>
<evidence type="ECO:0000313" key="12">
    <source>
        <dbReference type="EMBL" id="EJT47970.1"/>
    </source>
</evidence>
<feature type="region of interest" description="Disordered" evidence="11">
    <location>
        <begin position="1"/>
        <end position="30"/>
    </location>
</feature>
<keyword evidence="6" id="KW-0653">Protein transport</keyword>
<evidence type="ECO:0000256" key="3">
    <source>
        <dbReference type="ARBA" id="ARBA00022448"/>
    </source>
</evidence>
<evidence type="ECO:0000256" key="11">
    <source>
        <dbReference type="SAM" id="MobiDB-lite"/>
    </source>
</evidence>
<dbReference type="Pfam" id="PF02466">
    <property type="entry name" value="Tim17"/>
    <property type="match status" value="1"/>
</dbReference>
<dbReference type="GeneID" id="25986521"/>
<dbReference type="GO" id="GO:0005744">
    <property type="term" value="C:TIM23 mitochondrial import inner membrane translocase complex"/>
    <property type="evidence" value="ECO:0007669"/>
    <property type="project" value="TreeGrafter"/>
</dbReference>
<keyword evidence="5" id="KW-0999">Mitochondrion inner membrane</keyword>
<evidence type="ECO:0000256" key="4">
    <source>
        <dbReference type="ARBA" id="ARBA00022692"/>
    </source>
</evidence>
<evidence type="ECO:0000256" key="10">
    <source>
        <dbReference type="ARBA" id="ARBA00023136"/>
    </source>
</evidence>